<evidence type="ECO:0000256" key="2">
    <source>
        <dbReference type="SAM" id="SignalP"/>
    </source>
</evidence>
<protein>
    <submittedName>
        <fullName evidence="3">Uncharacterized protein</fullName>
    </submittedName>
</protein>
<proteinExistence type="predicted"/>
<evidence type="ECO:0000313" key="3">
    <source>
        <dbReference type="EMBL" id="BBP44787.1"/>
    </source>
</evidence>
<dbReference type="EMBL" id="AP021889">
    <property type="protein sequence ID" value="BBP44787.1"/>
    <property type="molecule type" value="Genomic_DNA"/>
</dbReference>
<dbReference type="Proteomes" id="UP000501726">
    <property type="component" value="Chromosome"/>
</dbReference>
<feature type="chain" id="PRO_5026066387" evidence="2">
    <location>
        <begin position="24"/>
        <end position="87"/>
    </location>
</feature>
<keyword evidence="4" id="KW-1185">Reference proteome</keyword>
<reference evidence="4" key="1">
    <citation type="submission" date="2019-11" db="EMBL/GenBank/DDBJ databases">
        <title>Isolation and characterization of two novel species in the genus Thiomicrorhabdus.</title>
        <authorList>
            <person name="Mochizuki J."/>
            <person name="Kojima H."/>
            <person name="Fukui M."/>
        </authorList>
    </citation>
    <scope>NUCLEOTIDE SEQUENCE [LARGE SCALE GENOMIC DNA]</scope>
    <source>
        <strain evidence="4">aks77</strain>
    </source>
</reference>
<feature type="compositionally biased region" description="Low complexity" evidence="1">
    <location>
        <begin position="65"/>
        <end position="80"/>
    </location>
</feature>
<evidence type="ECO:0000313" key="4">
    <source>
        <dbReference type="Proteomes" id="UP000501726"/>
    </source>
</evidence>
<accession>A0A6F8PRX7</accession>
<name>A0A6F8PRX7_9GAMM</name>
<feature type="compositionally biased region" description="Basic and acidic residues" evidence="1">
    <location>
        <begin position="48"/>
        <end position="62"/>
    </location>
</feature>
<organism evidence="3 4">
    <name type="scientific">Thiosulfatimonas sediminis</name>
    <dbReference type="NCBI Taxonomy" id="2675054"/>
    <lineage>
        <taxon>Bacteria</taxon>
        <taxon>Pseudomonadati</taxon>
        <taxon>Pseudomonadota</taxon>
        <taxon>Gammaproteobacteria</taxon>
        <taxon>Thiotrichales</taxon>
        <taxon>Piscirickettsiaceae</taxon>
        <taxon>Thiosulfatimonas</taxon>
    </lineage>
</organism>
<sequence length="87" mass="9364">MQTIKKIAITTAITALFASTAFAGNGSGQQHQYKGSNSQSADHSGSGEQKKHQYKGSKEGNGDKTMAQTQTRTQTQTMTREPIPYAN</sequence>
<feature type="signal peptide" evidence="2">
    <location>
        <begin position="1"/>
        <end position="23"/>
    </location>
</feature>
<dbReference type="RefSeq" id="WP_173269391.1">
    <property type="nucleotide sequence ID" value="NZ_AP021889.1"/>
</dbReference>
<feature type="region of interest" description="Disordered" evidence="1">
    <location>
        <begin position="23"/>
        <end position="87"/>
    </location>
</feature>
<feature type="compositionally biased region" description="Polar residues" evidence="1">
    <location>
        <begin position="28"/>
        <end position="47"/>
    </location>
</feature>
<keyword evidence="2" id="KW-0732">Signal</keyword>
<dbReference type="AlphaFoldDB" id="A0A6F8PRX7"/>
<dbReference type="KEGG" id="tse:THMIRHAS_01600"/>
<evidence type="ECO:0000256" key="1">
    <source>
        <dbReference type="SAM" id="MobiDB-lite"/>
    </source>
</evidence>
<gene>
    <name evidence="3" type="ORF">THMIRHAS_01600</name>
</gene>